<accession>A0AAV9WV05</accession>
<name>A0AAV9WV05_9PEZI</name>
<reference evidence="1 2" key="1">
    <citation type="submission" date="2019-10" db="EMBL/GenBank/DDBJ databases">
        <authorList>
            <person name="Palmer J.M."/>
        </authorList>
    </citation>
    <scope>NUCLEOTIDE SEQUENCE [LARGE SCALE GENOMIC DNA]</scope>
    <source>
        <strain evidence="1 2">TWF694</strain>
    </source>
</reference>
<evidence type="ECO:0000313" key="1">
    <source>
        <dbReference type="EMBL" id="KAK6526617.1"/>
    </source>
</evidence>
<organism evidence="1 2">
    <name type="scientific">Orbilia ellipsospora</name>
    <dbReference type="NCBI Taxonomy" id="2528407"/>
    <lineage>
        <taxon>Eukaryota</taxon>
        <taxon>Fungi</taxon>
        <taxon>Dikarya</taxon>
        <taxon>Ascomycota</taxon>
        <taxon>Pezizomycotina</taxon>
        <taxon>Orbiliomycetes</taxon>
        <taxon>Orbiliales</taxon>
        <taxon>Orbiliaceae</taxon>
        <taxon>Orbilia</taxon>
    </lineage>
</organism>
<sequence length="106" mass="12139">MARENLSLYFYYTCGHMGRVTTGARENECVIEAIQEDQIAEHLKAGQTAKMYFDTERVHPEGMSHIIKGKCPACKDFDDHRNGALRSHVEVVKGDAAKKIWEELRR</sequence>
<dbReference type="AlphaFoldDB" id="A0AAV9WV05"/>
<protein>
    <submittedName>
        <fullName evidence="1">Uncharacterized protein</fullName>
    </submittedName>
</protein>
<gene>
    <name evidence="1" type="ORF">TWF694_005199</name>
</gene>
<dbReference type="Proteomes" id="UP001365542">
    <property type="component" value="Unassembled WGS sequence"/>
</dbReference>
<dbReference type="EMBL" id="JAVHJO010000016">
    <property type="protein sequence ID" value="KAK6526617.1"/>
    <property type="molecule type" value="Genomic_DNA"/>
</dbReference>
<keyword evidence="2" id="KW-1185">Reference proteome</keyword>
<proteinExistence type="predicted"/>
<evidence type="ECO:0000313" key="2">
    <source>
        <dbReference type="Proteomes" id="UP001365542"/>
    </source>
</evidence>
<comment type="caution">
    <text evidence="1">The sequence shown here is derived from an EMBL/GenBank/DDBJ whole genome shotgun (WGS) entry which is preliminary data.</text>
</comment>